<dbReference type="EMBL" id="LVWI01000003">
    <property type="protein sequence ID" value="OKP90556.1"/>
    <property type="molecule type" value="Genomic_DNA"/>
</dbReference>
<organism evidence="2 3">
    <name type="scientific">Paenibacillus helianthi</name>
    <dbReference type="NCBI Taxonomy" id="1349432"/>
    <lineage>
        <taxon>Bacteria</taxon>
        <taxon>Bacillati</taxon>
        <taxon>Bacillota</taxon>
        <taxon>Bacilli</taxon>
        <taxon>Bacillales</taxon>
        <taxon>Paenibacillaceae</taxon>
        <taxon>Paenibacillus</taxon>
    </lineage>
</organism>
<evidence type="ECO:0000259" key="1">
    <source>
        <dbReference type="Pfam" id="PF12867"/>
    </source>
</evidence>
<accession>A0ABX3ESB2</accession>
<dbReference type="InterPro" id="IPR034660">
    <property type="entry name" value="DinB/YfiT-like"/>
</dbReference>
<name>A0ABX3ESB2_9BACL</name>
<dbReference type="Pfam" id="PF12867">
    <property type="entry name" value="DinB_2"/>
    <property type="match status" value="1"/>
</dbReference>
<dbReference type="Gene3D" id="1.20.120.450">
    <property type="entry name" value="dinb family like domain"/>
    <property type="match status" value="1"/>
</dbReference>
<keyword evidence="2" id="KW-0378">Hydrolase</keyword>
<dbReference type="NCBIfam" id="NF009807">
    <property type="entry name" value="PRK13291.1"/>
    <property type="match status" value="1"/>
</dbReference>
<keyword evidence="3" id="KW-1185">Reference proteome</keyword>
<dbReference type="InterPro" id="IPR024775">
    <property type="entry name" value="DinB-like"/>
</dbReference>
<comment type="caution">
    <text evidence="2">The sequence shown here is derived from an EMBL/GenBank/DDBJ whole genome shotgun (WGS) entry which is preliminary data.</text>
</comment>
<dbReference type="Proteomes" id="UP000186058">
    <property type="component" value="Unassembled WGS sequence"/>
</dbReference>
<protein>
    <submittedName>
        <fullName evidence="2">Metal-dependent hydrolase</fullName>
    </submittedName>
</protein>
<reference evidence="2 3" key="1">
    <citation type="submission" date="2016-03" db="EMBL/GenBank/DDBJ databases">
        <authorList>
            <person name="Sant'Anna F.H."/>
            <person name="Ambrosini A."/>
            <person name="Souza R."/>
            <person name="Bach E."/>
            <person name="Fernandes G."/>
            <person name="Balsanelli E."/>
            <person name="Baura V.A."/>
            <person name="Souza E.M."/>
            <person name="Passaglia L."/>
        </authorList>
    </citation>
    <scope>NUCLEOTIDE SEQUENCE [LARGE SCALE GENOMIC DNA]</scope>
    <source>
        <strain evidence="2 3">P26E</strain>
    </source>
</reference>
<evidence type="ECO:0000313" key="3">
    <source>
        <dbReference type="Proteomes" id="UP000186058"/>
    </source>
</evidence>
<dbReference type="SUPFAM" id="SSF109854">
    <property type="entry name" value="DinB/YfiT-like putative metalloenzymes"/>
    <property type="match status" value="1"/>
</dbReference>
<feature type="domain" description="DinB-like" evidence="1">
    <location>
        <begin position="46"/>
        <end position="180"/>
    </location>
</feature>
<dbReference type="GO" id="GO:0016787">
    <property type="term" value="F:hydrolase activity"/>
    <property type="evidence" value="ECO:0007669"/>
    <property type="project" value="UniProtKB-KW"/>
</dbReference>
<sequence length="189" mass="21823">MQKGGWSPVNSNLPNIEQLRYPIGPFVSPGQPTSAQRKESIDEIRNMAQVWRAAVLPLTLEQLNTPYRPGGWNVKQVVHHLADNNMNAYLRFKRGLTEEAPEIPSYREELWAELSDYHEEPIETSLALLDSLNRRFAGLLVSLEEEQFNRTFISLMLGTMTLDTAIQRYNWHNRHHLAQITSLIERSGW</sequence>
<proteinExistence type="predicted"/>
<gene>
    <name evidence="2" type="ORF">A3844_05900</name>
</gene>
<evidence type="ECO:0000313" key="2">
    <source>
        <dbReference type="EMBL" id="OKP90556.1"/>
    </source>
</evidence>